<dbReference type="InterPro" id="IPR018499">
    <property type="entry name" value="Tetraspanin/Peripherin"/>
</dbReference>
<evidence type="ECO:0000256" key="5">
    <source>
        <dbReference type="ARBA" id="ARBA00022989"/>
    </source>
</evidence>
<evidence type="ECO:0000256" key="2">
    <source>
        <dbReference type="ARBA" id="ARBA00006840"/>
    </source>
</evidence>
<dbReference type="EMBL" id="JARO02001093">
    <property type="protein sequence ID" value="KPP76521.1"/>
    <property type="molecule type" value="Genomic_DNA"/>
</dbReference>
<gene>
    <name evidence="11" type="ORF">Z043_104139</name>
</gene>
<dbReference type="Proteomes" id="UP000034805">
    <property type="component" value="Unassembled WGS sequence"/>
</dbReference>
<evidence type="ECO:0000256" key="9">
    <source>
        <dbReference type="SAM" id="MobiDB-lite"/>
    </source>
</evidence>
<keyword evidence="5 10" id="KW-1133">Transmembrane helix</keyword>
<evidence type="ECO:0000313" key="12">
    <source>
        <dbReference type="Proteomes" id="UP000034805"/>
    </source>
</evidence>
<keyword evidence="8" id="KW-0325">Glycoprotein</keyword>
<evidence type="ECO:0000256" key="10">
    <source>
        <dbReference type="SAM" id="Phobius"/>
    </source>
</evidence>
<evidence type="ECO:0000256" key="6">
    <source>
        <dbReference type="ARBA" id="ARBA00023136"/>
    </source>
</evidence>
<comment type="subcellular location">
    <subcellularLocation>
        <location evidence="1">Cell membrane</location>
        <topology evidence="1">Multi-pass membrane protein</topology>
    </subcellularLocation>
</comment>
<evidence type="ECO:0000256" key="4">
    <source>
        <dbReference type="ARBA" id="ARBA00022692"/>
    </source>
</evidence>
<dbReference type="Gene3D" id="1.10.1450.10">
    <property type="entry name" value="Tetraspanin"/>
    <property type="match status" value="1"/>
</dbReference>
<evidence type="ECO:0000256" key="8">
    <source>
        <dbReference type="ARBA" id="ARBA00023180"/>
    </source>
</evidence>
<organism evidence="11 12">
    <name type="scientific">Scleropages formosus</name>
    <name type="common">Asian bonytongue</name>
    <name type="synonym">Osteoglossum formosum</name>
    <dbReference type="NCBI Taxonomy" id="113540"/>
    <lineage>
        <taxon>Eukaryota</taxon>
        <taxon>Metazoa</taxon>
        <taxon>Chordata</taxon>
        <taxon>Craniata</taxon>
        <taxon>Vertebrata</taxon>
        <taxon>Euteleostomi</taxon>
        <taxon>Actinopterygii</taxon>
        <taxon>Neopterygii</taxon>
        <taxon>Teleostei</taxon>
        <taxon>Osteoglossocephala</taxon>
        <taxon>Osteoglossomorpha</taxon>
        <taxon>Osteoglossiformes</taxon>
        <taxon>Osteoglossidae</taxon>
        <taxon>Scleropages</taxon>
    </lineage>
</organism>
<dbReference type="PANTHER" id="PTHR19282">
    <property type="entry name" value="TETRASPANIN"/>
    <property type="match status" value="1"/>
</dbReference>
<dbReference type="InterPro" id="IPR008952">
    <property type="entry name" value="Tetraspanin_EC2_sf"/>
</dbReference>
<feature type="compositionally biased region" description="Pro residues" evidence="9">
    <location>
        <begin position="212"/>
        <end position="224"/>
    </location>
</feature>
<evidence type="ECO:0000256" key="1">
    <source>
        <dbReference type="ARBA" id="ARBA00004651"/>
    </source>
</evidence>
<accession>A0A0N8K221</accession>
<dbReference type="GO" id="GO:0005886">
    <property type="term" value="C:plasma membrane"/>
    <property type="evidence" value="ECO:0007669"/>
    <property type="project" value="UniProtKB-SubCell"/>
</dbReference>
<evidence type="ECO:0000256" key="3">
    <source>
        <dbReference type="ARBA" id="ARBA00022475"/>
    </source>
</evidence>
<feature type="region of interest" description="Disordered" evidence="9">
    <location>
        <begin position="211"/>
        <end position="231"/>
    </location>
</feature>
<feature type="transmembrane region" description="Helical" evidence="10">
    <location>
        <begin position="509"/>
        <end position="527"/>
    </location>
</feature>
<dbReference type="PRINTS" id="PR00259">
    <property type="entry name" value="TMFOUR"/>
</dbReference>
<dbReference type="STRING" id="113540.ENSSFOP00015052214"/>
<name>A0A0N8K221_SCLFO</name>
<keyword evidence="3" id="KW-1003">Cell membrane</keyword>
<keyword evidence="7" id="KW-1015">Disulfide bond</keyword>
<feature type="transmembrane region" description="Helical" evidence="10">
    <location>
        <begin position="366"/>
        <end position="391"/>
    </location>
</feature>
<feature type="non-terminal residue" evidence="11">
    <location>
        <position position="1"/>
    </location>
</feature>
<dbReference type="PANTHER" id="PTHR19282:SF63">
    <property type="entry name" value="TETRASPANIN-5"/>
    <property type="match status" value="1"/>
</dbReference>
<reference evidence="11 12" key="1">
    <citation type="submission" date="2015-08" db="EMBL/GenBank/DDBJ databases">
        <title>The genome of the Asian arowana (Scleropages formosus).</title>
        <authorList>
            <person name="Tan M.H."/>
            <person name="Gan H.M."/>
            <person name="Croft L.J."/>
            <person name="Austin C.M."/>
        </authorList>
    </citation>
    <scope>NUCLEOTIDE SEQUENCE [LARGE SCALE GENOMIC DNA]</scope>
    <source>
        <strain evidence="11">Aro1</strain>
    </source>
</reference>
<protein>
    <submittedName>
        <fullName evidence="11">Tetraspanin-5-like</fullName>
    </submittedName>
</protein>
<dbReference type="InterPro" id="IPR018503">
    <property type="entry name" value="Tetraspanin_CS"/>
</dbReference>
<comment type="similarity">
    <text evidence="2">Belongs to the tetraspanin (TM4SF) family.</text>
</comment>
<dbReference type="SUPFAM" id="SSF48652">
    <property type="entry name" value="Tetraspanin"/>
    <property type="match status" value="1"/>
</dbReference>
<keyword evidence="6 10" id="KW-0472">Membrane</keyword>
<keyword evidence="4 10" id="KW-0812">Transmembrane</keyword>
<dbReference type="Pfam" id="PF00335">
    <property type="entry name" value="Tetraspanin"/>
    <property type="match status" value="1"/>
</dbReference>
<feature type="transmembrane region" description="Helical" evidence="10">
    <location>
        <begin position="338"/>
        <end position="360"/>
    </location>
</feature>
<evidence type="ECO:0000256" key="7">
    <source>
        <dbReference type="ARBA" id="ARBA00023157"/>
    </source>
</evidence>
<dbReference type="AlphaFoldDB" id="A0A0N8K221"/>
<dbReference type="FunFam" id="1.10.1450.10:FF:000001">
    <property type="entry name" value="Tetraspanin"/>
    <property type="match status" value="1"/>
</dbReference>
<comment type="caution">
    <text evidence="11">The sequence shown here is derived from an EMBL/GenBank/DDBJ whole genome shotgun (WGS) entry which is preliminary data.</text>
</comment>
<proteinExistence type="inferred from homology"/>
<sequence>GHLGIPLDPAAPHGVRDPSKAILEMLHIDKLSVPRRSQPHPYMTHVYRLLDSREVHDASASDGTLVQSFRSLQGYRYGPPGWIWFSVIQLEPYMAAAELVLRRRTLHPEPLSVSVAVHAVVPTAGQMVVSAPLDEQLLVLDRPPPLGYDVFDVSVALAGVQGGPVGFQLRYTDESGSLVLHEALTQSLYCLNGSAHSEPLLVVYQLGQGHPMPHPSPKPVPPGPKRGQRHHSRMVQVEARCTLYQHYVDLRPVADWVLHPQGFNLSSCRWGNAELRMSGKHYKGHEVSCCIKYFIFGFNIIFWLLGVAFLGIGLWAWSEKGVLSNISSITDLGGFDPVWLFLVVGGVMFILGFAGCIGALRENTFLLKFFSVFLGIIFFLELTAGILAFVFKDWIKDQLNFFINNNIRAYRDDIDLQNLIDFTQEYWECCGAFGADDWNLNIYFNCTDLNPSREKCGVPFSCCTKDPAEDVINTQCGYDVRAKTDSEQKTFIYVKGCVPQFEKWLQDNLTVVAGIFIGIALLQIFGICLSQNLVSDIEAGAPFPGCVQATSAMLYQEGQSVLVS</sequence>
<evidence type="ECO:0000313" key="11">
    <source>
        <dbReference type="EMBL" id="KPP76521.1"/>
    </source>
</evidence>
<dbReference type="PROSITE" id="PS00421">
    <property type="entry name" value="TM4_1"/>
    <property type="match status" value="1"/>
</dbReference>
<feature type="transmembrane region" description="Helical" evidence="10">
    <location>
        <begin position="293"/>
        <end position="317"/>
    </location>
</feature>
<dbReference type="CDD" id="cd03159">
    <property type="entry name" value="TM4SF9_like_LEL"/>
    <property type="match status" value="1"/>
</dbReference>